<feature type="chain" id="PRO_5036498795" evidence="2">
    <location>
        <begin position="30"/>
        <end position="302"/>
    </location>
</feature>
<dbReference type="AlphaFoldDB" id="A0A8W7Q215"/>
<organism evidence="3">
    <name type="scientific">Anopheles coluzzii</name>
    <name type="common">African malaria mosquito</name>
    <dbReference type="NCBI Taxonomy" id="1518534"/>
    <lineage>
        <taxon>Eukaryota</taxon>
        <taxon>Metazoa</taxon>
        <taxon>Ecdysozoa</taxon>
        <taxon>Arthropoda</taxon>
        <taxon>Hexapoda</taxon>
        <taxon>Insecta</taxon>
        <taxon>Pterygota</taxon>
        <taxon>Neoptera</taxon>
        <taxon>Endopterygota</taxon>
        <taxon>Diptera</taxon>
        <taxon>Nematocera</taxon>
        <taxon>Culicoidea</taxon>
        <taxon>Culicidae</taxon>
        <taxon>Anophelinae</taxon>
        <taxon>Anopheles</taxon>
    </lineage>
</organism>
<keyword evidence="1" id="KW-1133">Transmembrane helix</keyword>
<dbReference type="Proteomes" id="UP000075882">
    <property type="component" value="Unassembled WGS sequence"/>
</dbReference>
<reference evidence="3" key="1">
    <citation type="submission" date="2022-08" db="UniProtKB">
        <authorList>
            <consortium name="EnsemblMetazoa"/>
        </authorList>
    </citation>
    <scope>IDENTIFICATION</scope>
</reference>
<feature type="transmembrane region" description="Helical" evidence="1">
    <location>
        <begin position="263"/>
        <end position="282"/>
    </location>
</feature>
<protein>
    <submittedName>
        <fullName evidence="3">Uncharacterized protein</fullName>
    </submittedName>
</protein>
<evidence type="ECO:0000256" key="2">
    <source>
        <dbReference type="SAM" id="SignalP"/>
    </source>
</evidence>
<keyword evidence="1" id="KW-0472">Membrane</keyword>
<keyword evidence="1" id="KW-0812">Transmembrane</keyword>
<proteinExistence type="predicted"/>
<evidence type="ECO:0000256" key="1">
    <source>
        <dbReference type="SAM" id="Phobius"/>
    </source>
</evidence>
<accession>A0A8W7Q215</accession>
<sequence length="302" mass="32475">MRRLMVKPGAESAAPGLLLLLLGLRLHEGGRRCHHTGRAFVGLLLLLKVGQWPERRGGGPGRFGSPSPSGWATVWPEATAAAAAAAAAATAVSWGRIEGGTFFCASRQPGGVLRPPGDDTMGKAPPAPVAPHRYASPCSARGTNSGASGFSTYVFFSSTPSSCERSSDQISMKRSHTFRQRPIEQSATGSPTTATRLWARVIASTSSLLVPAPSLAFALHVRLVRTVDRKIARNCLPCTFATRSTLMPPMRRLRSSDRMRNTWSAYGVMMPILWSLILPHALGHFLRSSHTRSTTSYTSELL</sequence>
<evidence type="ECO:0000313" key="3">
    <source>
        <dbReference type="EnsemblMetazoa" id="ACOM041345-PA.1"/>
    </source>
</evidence>
<dbReference type="EnsemblMetazoa" id="ACOM041345-RA">
    <property type="protein sequence ID" value="ACOM041345-PA.1"/>
    <property type="gene ID" value="ACOM041345"/>
</dbReference>
<keyword evidence="2" id="KW-0732">Signal</keyword>
<name>A0A8W7Q215_ANOCL</name>
<feature type="signal peptide" evidence="2">
    <location>
        <begin position="1"/>
        <end position="29"/>
    </location>
</feature>